<dbReference type="KEGG" id="nev:NTE_00874"/>
<dbReference type="EMBL" id="CP007174">
    <property type="protein sequence ID" value="AIF82950.1"/>
    <property type="molecule type" value="Genomic_DNA"/>
</dbReference>
<reference evidence="1 2" key="1">
    <citation type="journal article" date="2014" name="PLoS ONE">
        <title>Genome Sequence of Candidatus Nitrososphaera evergladensis from Group I.1b Enriched from Everglades Soil Reveals Novel Genomic Features of the Ammonia-Oxidizing Archaea.</title>
        <authorList>
            <person name="Zhalnina K.V."/>
            <person name="Dias R."/>
            <person name="Leonard M.T."/>
            <person name="Dorr de Quadros P."/>
            <person name="Camargo F.A."/>
            <person name="Drew J.C."/>
            <person name="Farmerie W.G."/>
            <person name="Daroub S.H."/>
            <person name="Triplett E.W."/>
        </authorList>
    </citation>
    <scope>NUCLEOTIDE SEQUENCE [LARGE SCALE GENOMIC DNA]</scope>
    <source>
        <strain evidence="1 2">SR1</strain>
    </source>
</reference>
<dbReference type="HOGENOM" id="CLU_2115370_0_0_2"/>
<dbReference type="AlphaFoldDB" id="A0A075MP63"/>
<keyword evidence="2" id="KW-1185">Reference proteome</keyword>
<dbReference type="GeneID" id="41596715"/>
<proteinExistence type="predicted"/>
<organism evidence="1 2">
    <name type="scientific">Candidatus Nitrososphaera evergladensis SR1</name>
    <dbReference type="NCBI Taxonomy" id="1459636"/>
    <lineage>
        <taxon>Archaea</taxon>
        <taxon>Nitrososphaerota</taxon>
        <taxon>Nitrososphaeria</taxon>
        <taxon>Nitrososphaerales</taxon>
        <taxon>Nitrososphaeraceae</taxon>
        <taxon>Nitrososphaera</taxon>
    </lineage>
</organism>
<dbReference type="STRING" id="1459636.NTE_00874"/>
<dbReference type="Proteomes" id="UP000028194">
    <property type="component" value="Chromosome"/>
</dbReference>
<name>A0A075MP63_9ARCH</name>
<evidence type="ECO:0000313" key="1">
    <source>
        <dbReference type="EMBL" id="AIF82950.1"/>
    </source>
</evidence>
<dbReference type="RefSeq" id="WP_148699815.1">
    <property type="nucleotide sequence ID" value="NZ_CP007174.1"/>
</dbReference>
<evidence type="ECO:0000313" key="2">
    <source>
        <dbReference type="Proteomes" id="UP000028194"/>
    </source>
</evidence>
<protein>
    <submittedName>
        <fullName evidence="1">Uncharacterized protein</fullName>
    </submittedName>
</protein>
<sequence length="114" mass="13082">MKIFGEKIQASVERVISSPRTREREIANAWKALLLERSENGPRAFKIDMDTFAHHYQQEYGKDMPVEIDAKTITEILAKGRLAYPVDHDEGKVCHFWYADGVASWTLVAQKEDS</sequence>
<accession>A0A075MP63</accession>
<gene>
    <name evidence="1" type="ORF">NTE_00874</name>
</gene>